<dbReference type="PANTHER" id="PTHR30154">
    <property type="entry name" value="LEUCINE-RESPONSIVE REGULATORY PROTEIN"/>
    <property type="match status" value="1"/>
</dbReference>
<gene>
    <name evidence="5" type="ordered locus">AXYL_02521</name>
</gene>
<evidence type="ECO:0000313" key="6">
    <source>
        <dbReference type="Proteomes" id="UP000006876"/>
    </source>
</evidence>
<dbReference type="InterPro" id="IPR011008">
    <property type="entry name" value="Dimeric_a/b-barrel"/>
</dbReference>
<dbReference type="eggNOG" id="COG1522">
    <property type="taxonomic scope" value="Bacteria"/>
</dbReference>
<dbReference type="InterPro" id="IPR011991">
    <property type="entry name" value="ArsR-like_HTH"/>
</dbReference>
<dbReference type="InterPro" id="IPR000485">
    <property type="entry name" value="AsnC-type_HTH_dom"/>
</dbReference>
<dbReference type="GO" id="GO:0043565">
    <property type="term" value="F:sequence-specific DNA binding"/>
    <property type="evidence" value="ECO:0007669"/>
    <property type="project" value="InterPro"/>
</dbReference>
<dbReference type="AlphaFoldDB" id="E3HNH7"/>
<dbReference type="InterPro" id="IPR036388">
    <property type="entry name" value="WH-like_DNA-bd_sf"/>
</dbReference>
<dbReference type="SMART" id="SM00344">
    <property type="entry name" value="HTH_ASNC"/>
    <property type="match status" value="1"/>
</dbReference>
<dbReference type="Pfam" id="PF01037">
    <property type="entry name" value="AsnC_trans_reg"/>
    <property type="match status" value="1"/>
</dbReference>
<dbReference type="Pfam" id="PF13412">
    <property type="entry name" value="HTH_24"/>
    <property type="match status" value="1"/>
</dbReference>
<dbReference type="HOGENOM" id="CLU_091233_0_3_4"/>
<dbReference type="GO" id="GO:0005829">
    <property type="term" value="C:cytosol"/>
    <property type="evidence" value="ECO:0007669"/>
    <property type="project" value="TreeGrafter"/>
</dbReference>
<reference evidence="5 6" key="1">
    <citation type="journal article" date="2011" name="J. Bacteriol.">
        <title>Complete genome sequence of the haloaromatic acid-degrading bacterium Achromobacter xylosoxidans A8.</title>
        <authorList>
            <person name="Strnad H."/>
            <person name="Ridl J."/>
            <person name="Paces J."/>
            <person name="Kolar M."/>
            <person name="Vlcek C."/>
            <person name="Paces V."/>
        </authorList>
    </citation>
    <scope>NUCLEOTIDE SEQUENCE [LARGE SCALE GENOMIC DNA]</scope>
    <source>
        <strain evidence="5 6">A8</strain>
    </source>
</reference>
<dbReference type="InterPro" id="IPR019887">
    <property type="entry name" value="Tscrpt_reg_AsnC/Lrp_C"/>
</dbReference>
<dbReference type="GO" id="GO:0043200">
    <property type="term" value="P:response to amino acid"/>
    <property type="evidence" value="ECO:0007669"/>
    <property type="project" value="TreeGrafter"/>
</dbReference>
<dbReference type="KEGG" id="axy:AXYL_02521"/>
<feature type="domain" description="HTH asnC-type" evidence="4">
    <location>
        <begin position="22"/>
        <end position="83"/>
    </location>
</feature>
<organism evidence="5 6">
    <name type="scientific">Achromobacter xylosoxidans (strain A8)</name>
    <dbReference type="NCBI Taxonomy" id="762376"/>
    <lineage>
        <taxon>Bacteria</taxon>
        <taxon>Pseudomonadati</taxon>
        <taxon>Pseudomonadota</taxon>
        <taxon>Betaproteobacteria</taxon>
        <taxon>Burkholderiales</taxon>
        <taxon>Alcaligenaceae</taxon>
        <taxon>Achromobacter</taxon>
    </lineage>
</organism>
<evidence type="ECO:0000256" key="2">
    <source>
        <dbReference type="ARBA" id="ARBA00023125"/>
    </source>
</evidence>
<keyword evidence="2" id="KW-0238">DNA-binding</keyword>
<evidence type="ECO:0000259" key="4">
    <source>
        <dbReference type="PROSITE" id="PS50956"/>
    </source>
</evidence>
<dbReference type="GO" id="GO:0006355">
    <property type="term" value="P:regulation of DNA-templated transcription"/>
    <property type="evidence" value="ECO:0007669"/>
    <property type="project" value="UniProtKB-ARBA"/>
</dbReference>
<sequence length="176" mass="19689">MMIGIFRQSINPESNSMPKRELDAYDRRILEALQQNGRLTNVELAEQIGLSPSPCLRRVRLLEEAGVIQGYEARLAPDEVGLGLTVFVGIKVERHHERDSALFRDEVSTLPEVIAAHLVSGESDFLLQVVVPDLRAYERFLLGTLLKLPGVKDIRSNFAIQTVKPQSPLPLDHLAK</sequence>
<dbReference type="STRING" id="762376.AXYL_02521"/>
<keyword evidence="1" id="KW-0805">Transcription regulation</keyword>
<dbReference type="PRINTS" id="PR00033">
    <property type="entry name" value="HTHASNC"/>
</dbReference>
<dbReference type="CDD" id="cd00090">
    <property type="entry name" value="HTH_ARSR"/>
    <property type="match status" value="1"/>
</dbReference>
<dbReference type="Proteomes" id="UP000006876">
    <property type="component" value="Chromosome"/>
</dbReference>
<protein>
    <submittedName>
        <fullName evidence="5">Bkd operon transcriptional regulator 3</fullName>
    </submittedName>
</protein>
<evidence type="ECO:0000256" key="1">
    <source>
        <dbReference type="ARBA" id="ARBA00023015"/>
    </source>
</evidence>
<dbReference type="PROSITE" id="PS00519">
    <property type="entry name" value="HTH_ASNC_1"/>
    <property type="match status" value="1"/>
</dbReference>
<dbReference type="SUPFAM" id="SSF46785">
    <property type="entry name" value="Winged helix' DNA-binding domain"/>
    <property type="match status" value="1"/>
</dbReference>
<dbReference type="FunFam" id="1.10.10.10:FF:000440">
    <property type="entry name" value="AsnC family transcriptional regulator"/>
    <property type="match status" value="1"/>
</dbReference>
<accession>E3HNH7</accession>
<dbReference type="EMBL" id="CP002287">
    <property type="protein sequence ID" value="ADP15842.1"/>
    <property type="molecule type" value="Genomic_DNA"/>
</dbReference>
<keyword evidence="3" id="KW-0804">Transcription</keyword>
<dbReference type="InterPro" id="IPR019885">
    <property type="entry name" value="Tscrpt_reg_HTH_AsnC-type_CS"/>
</dbReference>
<evidence type="ECO:0000256" key="3">
    <source>
        <dbReference type="ARBA" id="ARBA00023163"/>
    </source>
</evidence>
<dbReference type="Gene3D" id="1.10.10.10">
    <property type="entry name" value="Winged helix-like DNA-binding domain superfamily/Winged helix DNA-binding domain"/>
    <property type="match status" value="1"/>
</dbReference>
<dbReference type="PANTHER" id="PTHR30154:SF34">
    <property type="entry name" value="TRANSCRIPTIONAL REGULATOR AZLB"/>
    <property type="match status" value="1"/>
</dbReference>
<proteinExistence type="predicted"/>
<evidence type="ECO:0000313" key="5">
    <source>
        <dbReference type="EMBL" id="ADP15842.1"/>
    </source>
</evidence>
<dbReference type="InterPro" id="IPR036390">
    <property type="entry name" value="WH_DNA-bd_sf"/>
</dbReference>
<dbReference type="InterPro" id="IPR019888">
    <property type="entry name" value="Tscrpt_reg_AsnC-like"/>
</dbReference>
<name>E3HNH7_ACHXA</name>
<dbReference type="PROSITE" id="PS50956">
    <property type="entry name" value="HTH_ASNC_2"/>
    <property type="match status" value="1"/>
</dbReference>
<dbReference type="Gene3D" id="3.30.70.920">
    <property type="match status" value="1"/>
</dbReference>
<dbReference type="SUPFAM" id="SSF54909">
    <property type="entry name" value="Dimeric alpha+beta barrel"/>
    <property type="match status" value="1"/>
</dbReference>